<evidence type="ECO:0000313" key="4">
    <source>
        <dbReference type="Proteomes" id="UP000076871"/>
    </source>
</evidence>
<gene>
    <name evidence="3" type="ORF">LAESUDRAFT_757078</name>
</gene>
<organism evidence="3 4">
    <name type="scientific">Laetiporus sulphureus 93-53</name>
    <dbReference type="NCBI Taxonomy" id="1314785"/>
    <lineage>
        <taxon>Eukaryota</taxon>
        <taxon>Fungi</taxon>
        <taxon>Dikarya</taxon>
        <taxon>Basidiomycota</taxon>
        <taxon>Agaricomycotina</taxon>
        <taxon>Agaricomycetes</taxon>
        <taxon>Polyporales</taxon>
        <taxon>Laetiporus</taxon>
    </lineage>
</organism>
<keyword evidence="4" id="KW-1185">Reference proteome</keyword>
<accession>A0A165FFL9</accession>
<dbReference type="AlphaFoldDB" id="A0A165FFL9"/>
<dbReference type="OrthoDB" id="2689725at2759"/>
<protein>
    <recommendedName>
        <fullName evidence="2">Ribonuclease H1 N-terminal domain-containing protein</fullName>
    </recommendedName>
</protein>
<dbReference type="InterPro" id="IPR040521">
    <property type="entry name" value="KDZ"/>
</dbReference>
<dbReference type="InParanoid" id="A0A165FFL9"/>
<evidence type="ECO:0000256" key="1">
    <source>
        <dbReference type="SAM" id="MobiDB-lite"/>
    </source>
</evidence>
<dbReference type="STRING" id="1314785.A0A165FFL9"/>
<name>A0A165FFL9_9APHY</name>
<dbReference type="InterPro" id="IPR011320">
    <property type="entry name" value="RNase_H1_N"/>
</dbReference>
<dbReference type="RefSeq" id="XP_040766638.1">
    <property type="nucleotide sequence ID" value="XM_040912261.1"/>
</dbReference>
<dbReference type="PANTHER" id="PTHR33096">
    <property type="entry name" value="CXC2 DOMAIN-CONTAINING PROTEIN"/>
    <property type="match status" value="1"/>
</dbReference>
<dbReference type="Pfam" id="PF18758">
    <property type="entry name" value="KDZ"/>
    <property type="match status" value="1"/>
</dbReference>
<dbReference type="SUPFAM" id="SSF55658">
    <property type="entry name" value="L9 N-domain-like"/>
    <property type="match status" value="1"/>
</dbReference>
<dbReference type="Pfam" id="PF01693">
    <property type="entry name" value="Cauli_VI"/>
    <property type="match status" value="1"/>
</dbReference>
<dbReference type="Proteomes" id="UP000076871">
    <property type="component" value="Unassembled WGS sequence"/>
</dbReference>
<dbReference type="InterPro" id="IPR037056">
    <property type="entry name" value="RNase_H1_N_sf"/>
</dbReference>
<evidence type="ECO:0000313" key="3">
    <source>
        <dbReference type="EMBL" id="KZT08898.1"/>
    </source>
</evidence>
<dbReference type="EMBL" id="KV427613">
    <property type="protein sequence ID" value="KZT08898.1"/>
    <property type="molecule type" value="Genomic_DNA"/>
</dbReference>
<feature type="region of interest" description="Disordered" evidence="1">
    <location>
        <begin position="193"/>
        <end position="221"/>
    </location>
</feature>
<dbReference type="GeneID" id="63829289"/>
<sequence>MNIQQDGGGEEADWEDEPTDESFIHALRDIMGSRYLGTSPVNPSLAISFSTLELFHCIRLFKPSFSVEAFVKLVSYYYKIPFRCHYRTAIANAFDIYLSILREVRKCIDATLGRDTPNWHVLNACPACTYKLDEEPPLKWQRIFAMDGNNSLKRIAEVSNRACGDMRSFATSDYFLSWDFVNRYANEVKSRPRSKKVDTCSGQPVQDGGESGSDDDGDVPSVEISTMAEEDPTDSEDGNVMTAPCATNWKAAASEDHKHMWAIFDEAGIFVAACRHCLMLWVTDMVQSGELAKYPLAILVKALEVFGIRLLMPYDIGCVFQGTTARSSLGPDWLQSGFRCCVNAFHGYTHNYTCQMQNHLNVIKGMGLEDGETLERLFSTSNSLASVTQYASPYRRHVLVDLFFQQWDDKKYALKIINEDSITLADTMQALGVSREDLDKWSLEEWHYFKTLGQEHPWDVHAVAYIEKLQEWHVMRAQVKNAHAQFVSSIPSDYTFILPSTSTVDYYAEASCTQKLETKRHYSEEHECMLLHDVATMEVKMGITRCWQPTDREYMETHLFELHKLNLAQTAYRVHTHIAKSLQTRCKVICNAMKTYNAAALTLDLPRPTLDWSKVSHYSFLDEGSQYITVLGGPRPGIYDACPPIGYGGYTSPLPVIIHYTDHTVATSVYTLQPFFHHFAGDACELNDLIIKEMVHSLLLWEEARKVIPDTREFENVYVVVHGRKTGIFFSYEVRKQCNAQVHGFSDARFMAYKNLPEAIAHFLHKEPATYESLNDLTSWLGMFENYLMDILNQSIHADENGDDDEDAVNGTTGRSEHVIEGLNDLMQTVHIDNTLLLASELSGKGPCMTKSCSGKTHVHEVSSKIVSTYSEMPLHAARIPSNVRSHTVKMDAGPSQVQESPAPLIHIINAKPTTALYTVEQCSMPLPLTPYIQSPSPSPFDSRDHNQQHSCCTGVINLSSNDDINEKFLVPSLSTYADYYMSSHSYTYRARVEVVAAFANSRNREEFVAHLHGVDVPAKHLEFIYFLCKNRI</sequence>
<proteinExistence type="predicted"/>
<dbReference type="Gene3D" id="3.40.970.10">
    <property type="entry name" value="Ribonuclease H1, N-terminal domain"/>
    <property type="match status" value="1"/>
</dbReference>
<reference evidence="3 4" key="1">
    <citation type="journal article" date="2016" name="Mol. Biol. Evol.">
        <title>Comparative Genomics of Early-Diverging Mushroom-Forming Fungi Provides Insights into the Origins of Lignocellulose Decay Capabilities.</title>
        <authorList>
            <person name="Nagy L.G."/>
            <person name="Riley R."/>
            <person name="Tritt A."/>
            <person name="Adam C."/>
            <person name="Daum C."/>
            <person name="Floudas D."/>
            <person name="Sun H."/>
            <person name="Yadav J.S."/>
            <person name="Pangilinan J."/>
            <person name="Larsson K.H."/>
            <person name="Matsuura K."/>
            <person name="Barry K."/>
            <person name="Labutti K."/>
            <person name="Kuo R."/>
            <person name="Ohm R.A."/>
            <person name="Bhattacharya S.S."/>
            <person name="Shirouzu T."/>
            <person name="Yoshinaga Y."/>
            <person name="Martin F.M."/>
            <person name="Grigoriev I.V."/>
            <person name="Hibbett D.S."/>
        </authorList>
    </citation>
    <scope>NUCLEOTIDE SEQUENCE [LARGE SCALE GENOMIC DNA]</scope>
    <source>
        <strain evidence="3 4">93-53</strain>
    </source>
</reference>
<dbReference type="PANTHER" id="PTHR33096:SF1">
    <property type="entry name" value="CXC1-LIKE CYSTEINE CLUSTER ASSOCIATED WITH KDZ TRANSPOSASES DOMAIN-CONTAINING PROTEIN"/>
    <property type="match status" value="1"/>
</dbReference>
<evidence type="ECO:0000259" key="2">
    <source>
        <dbReference type="Pfam" id="PF01693"/>
    </source>
</evidence>
<dbReference type="InterPro" id="IPR009027">
    <property type="entry name" value="Ribosomal_bL9/RNase_H1_N"/>
</dbReference>
<feature type="domain" description="Ribonuclease H1 N-terminal" evidence="2">
    <location>
        <begin position="717"/>
        <end position="760"/>
    </location>
</feature>